<organism evidence="8 9">
    <name type="scientific">Penicillium angulare</name>
    <dbReference type="NCBI Taxonomy" id="116970"/>
    <lineage>
        <taxon>Eukaryota</taxon>
        <taxon>Fungi</taxon>
        <taxon>Dikarya</taxon>
        <taxon>Ascomycota</taxon>
        <taxon>Pezizomycotina</taxon>
        <taxon>Eurotiomycetes</taxon>
        <taxon>Eurotiomycetidae</taxon>
        <taxon>Eurotiales</taxon>
        <taxon>Aspergillaceae</taxon>
        <taxon>Penicillium</taxon>
    </lineage>
</organism>
<dbReference type="EMBL" id="JAPQKH010000011">
    <property type="protein sequence ID" value="KAJ5081089.1"/>
    <property type="molecule type" value="Genomic_DNA"/>
</dbReference>
<feature type="region of interest" description="Disordered" evidence="6">
    <location>
        <begin position="122"/>
        <end position="144"/>
    </location>
</feature>
<proteinExistence type="predicted"/>
<dbReference type="Gene3D" id="4.10.240.10">
    <property type="entry name" value="Zn(2)-C6 fungal-type DNA-binding domain"/>
    <property type="match status" value="1"/>
</dbReference>
<dbReference type="GO" id="GO:0000976">
    <property type="term" value="F:transcription cis-regulatory region binding"/>
    <property type="evidence" value="ECO:0007669"/>
    <property type="project" value="TreeGrafter"/>
</dbReference>
<evidence type="ECO:0000313" key="8">
    <source>
        <dbReference type="EMBL" id="KAJ5081089.1"/>
    </source>
</evidence>
<keyword evidence="9" id="KW-1185">Reference proteome</keyword>
<dbReference type="InterPro" id="IPR001138">
    <property type="entry name" value="Zn2Cys6_DnaBD"/>
</dbReference>
<protein>
    <recommendedName>
        <fullName evidence="7">Zn(2)-C6 fungal-type domain-containing protein</fullName>
    </recommendedName>
</protein>
<accession>A0A9W9JSW7</accession>
<comment type="caution">
    <text evidence="8">The sequence shown here is derived from an EMBL/GenBank/DDBJ whole genome shotgun (WGS) entry which is preliminary data.</text>
</comment>
<dbReference type="PANTHER" id="PTHR31845:SF21">
    <property type="entry name" value="REGULATORY PROTEIN LEU3"/>
    <property type="match status" value="1"/>
</dbReference>
<dbReference type="GO" id="GO:0005634">
    <property type="term" value="C:nucleus"/>
    <property type="evidence" value="ECO:0007669"/>
    <property type="project" value="UniProtKB-SubCell"/>
</dbReference>
<feature type="region of interest" description="Disordered" evidence="6">
    <location>
        <begin position="57"/>
        <end position="85"/>
    </location>
</feature>
<dbReference type="InterPro" id="IPR036864">
    <property type="entry name" value="Zn2-C6_fun-type_DNA-bd_sf"/>
</dbReference>
<dbReference type="Pfam" id="PF00172">
    <property type="entry name" value="Zn_clus"/>
    <property type="match status" value="1"/>
</dbReference>
<evidence type="ECO:0000256" key="5">
    <source>
        <dbReference type="ARBA" id="ARBA00023242"/>
    </source>
</evidence>
<dbReference type="PROSITE" id="PS00463">
    <property type="entry name" value="ZN2_CY6_FUNGAL_1"/>
    <property type="match status" value="1"/>
</dbReference>
<reference evidence="8" key="1">
    <citation type="submission" date="2022-11" db="EMBL/GenBank/DDBJ databases">
        <authorList>
            <person name="Petersen C."/>
        </authorList>
    </citation>
    <scope>NUCLEOTIDE SEQUENCE</scope>
    <source>
        <strain evidence="8">IBT 30069</strain>
    </source>
</reference>
<dbReference type="OrthoDB" id="3163292at2759"/>
<dbReference type="PROSITE" id="PS50048">
    <property type="entry name" value="ZN2_CY6_FUNGAL_2"/>
    <property type="match status" value="1"/>
</dbReference>
<dbReference type="PANTHER" id="PTHR31845">
    <property type="entry name" value="FINGER DOMAIN PROTEIN, PUTATIVE-RELATED"/>
    <property type="match status" value="1"/>
</dbReference>
<dbReference type="SMART" id="SM00066">
    <property type="entry name" value="GAL4"/>
    <property type="match status" value="1"/>
</dbReference>
<dbReference type="GO" id="GO:0008270">
    <property type="term" value="F:zinc ion binding"/>
    <property type="evidence" value="ECO:0007669"/>
    <property type="project" value="InterPro"/>
</dbReference>
<dbReference type="CDD" id="cd12148">
    <property type="entry name" value="fungal_TF_MHR"/>
    <property type="match status" value="1"/>
</dbReference>
<keyword evidence="4" id="KW-0804">Transcription</keyword>
<evidence type="ECO:0000313" key="9">
    <source>
        <dbReference type="Proteomes" id="UP001149165"/>
    </source>
</evidence>
<evidence type="ECO:0000256" key="3">
    <source>
        <dbReference type="ARBA" id="ARBA00023125"/>
    </source>
</evidence>
<comment type="subcellular location">
    <subcellularLocation>
        <location evidence="1">Nucleus</location>
    </subcellularLocation>
</comment>
<dbReference type="Proteomes" id="UP001149165">
    <property type="component" value="Unassembled WGS sequence"/>
</dbReference>
<evidence type="ECO:0000256" key="1">
    <source>
        <dbReference type="ARBA" id="ARBA00004123"/>
    </source>
</evidence>
<dbReference type="CDD" id="cd00067">
    <property type="entry name" value="GAL4"/>
    <property type="match status" value="1"/>
</dbReference>
<keyword evidence="5" id="KW-0539">Nucleus</keyword>
<evidence type="ECO:0000256" key="4">
    <source>
        <dbReference type="ARBA" id="ARBA00023163"/>
    </source>
</evidence>
<dbReference type="SUPFAM" id="SSF57701">
    <property type="entry name" value="Zn2/Cys6 DNA-binding domain"/>
    <property type="match status" value="1"/>
</dbReference>
<feature type="compositionally biased region" description="Basic and acidic residues" evidence="6">
    <location>
        <begin position="59"/>
        <end position="70"/>
    </location>
</feature>
<reference evidence="8" key="2">
    <citation type="journal article" date="2023" name="IMA Fungus">
        <title>Comparative genomic study of the Penicillium genus elucidates a diverse pangenome and 15 lateral gene transfer events.</title>
        <authorList>
            <person name="Petersen C."/>
            <person name="Sorensen T."/>
            <person name="Nielsen M.R."/>
            <person name="Sondergaard T.E."/>
            <person name="Sorensen J.L."/>
            <person name="Fitzpatrick D.A."/>
            <person name="Frisvad J.C."/>
            <person name="Nielsen K.L."/>
        </authorList>
    </citation>
    <scope>NUCLEOTIDE SEQUENCE</scope>
    <source>
        <strain evidence="8">IBT 30069</strain>
    </source>
</reference>
<keyword evidence="3" id="KW-0238">DNA-binding</keyword>
<feature type="region of interest" description="Disordered" evidence="6">
    <location>
        <begin position="97"/>
        <end position="116"/>
    </location>
</feature>
<sequence length="654" mass="73409">MGRCRPLKKGKKACTECRQQKAKCDVYLNPDEPCTRCCKVKAECIVSDPFKREHKRKRLSDLQRESEDLRRRLRASQPADPHPSPIALLTAAAEMGVPAGPRGDSISDHSRVVSPDSYPPQLLAPSSLGSGTPGPALDNNNDVTLPRTLNGVEVTGEEIDELFHAQIHLLHDRFFRHYYQFIPIFDPHARPNTYYAQSPFLFWSIIGVSCRIFPRNPTLLLALARSIVEMAFISALSTSPPWHTIQAFLLIITWPFPKGDHPDTNFPLGGMMLHIAMQNGLHIPMSSHEFSRVKMPAPSNADLLRRSELWALAMASYHQVCMQKGHFPRINQTQDPAQRQMILDSITPSLALKLRCQELITRCCENVMDNGLRSMSLDQENSLDSFIRTYEGHMDDLELQAVSDDERFEIFLCRMAIHSFHFYKIQTLTSSACFPRILITACNLIDYIQSLTDRVESLAMTPVQMHFGLLLASCALMRILKSPSASKGLETIRARSSLFTAINLAKQMSVDSADIASKIVTILNGVWNSTKAFRKPDGSEFIALRIRGRLVIGPVIDTIWWWRDEFDPPSRMRSVVEPRSGTVYGQSRSYDSDATGTVTGVDPGQQDPTGAALNQDAFLLDEQFLADFEWALGDDSLFSLDPISTTWPTANNML</sequence>
<evidence type="ECO:0000256" key="2">
    <source>
        <dbReference type="ARBA" id="ARBA00023015"/>
    </source>
</evidence>
<dbReference type="AlphaFoldDB" id="A0A9W9JSW7"/>
<evidence type="ECO:0000259" key="7">
    <source>
        <dbReference type="PROSITE" id="PS50048"/>
    </source>
</evidence>
<name>A0A9W9JSW7_9EURO</name>
<evidence type="ECO:0000256" key="6">
    <source>
        <dbReference type="SAM" id="MobiDB-lite"/>
    </source>
</evidence>
<keyword evidence="2" id="KW-0805">Transcription regulation</keyword>
<gene>
    <name evidence="8" type="ORF">N7456_013327</name>
</gene>
<feature type="domain" description="Zn(2)-C6 fungal-type" evidence="7">
    <location>
        <begin position="13"/>
        <end position="46"/>
    </location>
</feature>
<dbReference type="InterPro" id="IPR051089">
    <property type="entry name" value="prtT"/>
</dbReference>
<dbReference type="GO" id="GO:0000981">
    <property type="term" value="F:DNA-binding transcription factor activity, RNA polymerase II-specific"/>
    <property type="evidence" value="ECO:0007669"/>
    <property type="project" value="InterPro"/>
</dbReference>